<proteinExistence type="predicted"/>
<reference evidence="2 3" key="1">
    <citation type="journal article" date="2014" name="Genome Announc.">
        <title>Genome Sequence of Lactobacillus fabifermentans Strain T30PCM01, Isolated from Fermenting Grape Marc.</title>
        <authorList>
            <person name="Treu L."/>
            <person name="Vendramin V."/>
            <person name="Bovo B."/>
            <person name="Giacomini A."/>
            <person name="Corich V."/>
            <person name="Campanaro S."/>
        </authorList>
    </citation>
    <scope>NUCLEOTIDE SEQUENCE [LARGE SCALE GENOMIC DNA]</scope>
    <source>
        <strain evidence="2 3">T30PCM01</strain>
    </source>
</reference>
<dbReference type="EMBL" id="AWWK01000025">
    <property type="protein sequence ID" value="ETY74766.1"/>
    <property type="molecule type" value="Genomic_DNA"/>
</dbReference>
<accession>W6T8K8</accession>
<evidence type="ECO:0000313" key="2">
    <source>
        <dbReference type="EMBL" id="ETY74766.1"/>
    </source>
</evidence>
<evidence type="ECO:0000313" key="3">
    <source>
        <dbReference type="Proteomes" id="UP000019247"/>
    </source>
</evidence>
<comment type="caution">
    <text evidence="2">The sequence shown here is derived from an EMBL/GenBank/DDBJ whole genome shotgun (WGS) entry which is preliminary data.</text>
</comment>
<dbReference type="RefSeq" id="WP_033613708.1">
    <property type="nucleotide sequence ID" value="NZ_KK036478.1"/>
</dbReference>
<organism evidence="2 3">
    <name type="scientific">Lactiplantibacillus fabifermentans T30PCM01</name>
    <dbReference type="NCBI Taxonomy" id="1400520"/>
    <lineage>
        <taxon>Bacteria</taxon>
        <taxon>Bacillati</taxon>
        <taxon>Bacillota</taxon>
        <taxon>Bacilli</taxon>
        <taxon>Lactobacillales</taxon>
        <taxon>Lactobacillaceae</taxon>
        <taxon>Lactiplantibacillus</taxon>
    </lineage>
</organism>
<name>W6T8K8_9LACO</name>
<keyword evidence="1" id="KW-1133">Transmembrane helix</keyword>
<dbReference type="AlphaFoldDB" id="W6T8K8"/>
<evidence type="ECO:0000256" key="1">
    <source>
        <dbReference type="SAM" id="Phobius"/>
    </source>
</evidence>
<sequence>MTSFIQLVNGGTIAAIGVVVFLIIWALKGTKFNNQYLPIAAELIGAVIGIFIALAMADTSWIVGMVDGLVAGAVSVGGNELIKSILTTFTTDEGAK</sequence>
<dbReference type="Proteomes" id="UP000019247">
    <property type="component" value="Unassembled WGS sequence"/>
</dbReference>
<feature type="transmembrane region" description="Helical" evidence="1">
    <location>
        <begin position="39"/>
        <end position="57"/>
    </location>
</feature>
<feature type="transmembrane region" description="Helical" evidence="1">
    <location>
        <begin position="6"/>
        <end position="27"/>
    </location>
</feature>
<dbReference type="PATRIC" id="fig|1400520.3.peg.1040"/>
<dbReference type="OrthoDB" id="2328174at2"/>
<gene>
    <name evidence="2" type="ORF">LFAB_05320</name>
</gene>
<protein>
    <submittedName>
        <fullName evidence="2">Phage lysis protein</fullName>
    </submittedName>
</protein>
<dbReference type="STRING" id="1400520.LFAB_05320"/>
<keyword evidence="1" id="KW-0812">Transmembrane</keyword>
<keyword evidence="1" id="KW-0472">Membrane</keyword>
<dbReference type="HOGENOM" id="CLU_2382518_0_0_9"/>